<proteinExistence type="predicted"/>
<reference evidence="1 2" key="1">
    <citation type="submission" date="2024-06" db="EMBL/GenBank/DDBJ databases">
        <title>Genomic Encyclopedia of Type Strains, Phase IV (KMG-IV): sequencing the most valuable type-strain genomes for metagenomic binning, comparative biology and taxonomic classification.</title>
        <authorList>
            <person name="Goeker M."/>
        </authorList>
    </citation>
    <scope>NUCLEOTIDE SEQUENCE [LARGE SCALE GENOMIC DNA]</scope>
    <source>
        <strain evidence="1 2">DSM 105042</strain>
    </source>
</reference>
<sequence>MLRCEMVTEPMSYATYASRASREAMGINE</sequence>
<protein>
    <submittedName>
        <fullName evidence="1">Uncharacterized protein</fullName>
    </submittedName>
</protein>
<evidence type="ECO:0000313" key="2">
    <source>
        <dbReference type="Proteomes" id="UP001549031"/>
    </source>
</evidence>
<evidence type="ECO:0000313" key="1">
    <source>
        <dbReference type="EMBL" id="MET3587472.1"/>
    </source>
</evidence>
<keyword evidence="2" id="KW-1185">Reference proteome</keyword>
<accession>A0ABV2HAA1</accession>
<gene>
    <name evidence="1" type="ORF">ABID21_003597</name>
</gene>
<name>A0ABV2HAA1_9HYPH</name>
<dbReference type="Proteomes" id="UP001549031">
    <property type="component" value="Unassembled WGS sequence"/>
</dbReference>
<comment type="caution">
    <text evidence="1">The sequence shown here is derived from an EMBL/GenBank/DDBJ whole genome shotgun (WGS) entry which is preliminary data.</text>
</comment>
<dbReference type="EMBL" id="JBEPLJ010000014">
    <property type="protein sequence ID" value="MET3587472.1"/>
    <property type="molecule type" value="Genomic_DNA"/>
</dbReference>
<organism evidence="1 2">
    <name type="scientific">Pseudorhizobium tarimense</name>
    <dbReference type="NCBI Taxonomy" id="1079109"/>
    <lineage>
        <taxon>Bacteria</taxon>
        <taxon>Pseudomonadati</taxon>
        <taxon>Pseudomonadota</taxon>
        <taxon>Alphaproteobacteria</taxon>
        <taxon>Hyphomicrobiales</taxon>
        <taxon>Rhizobiaceae</taxon>
        <taxon>Rhizobium/Agrobacterium group</taxon>
        <taxon>Pseudorhizobium</taxon>
    </lineage>
</organism>